<keyword evidence="4" id="KW-1185">Reference proteome</keyword>
<organism evidence="3 4">
    <name type="scientific">Halorussus caseinilyticus</name>
    <dbReference type="NCBI Taxonomy" id="3034025"/>
    <lineage>
        <taxon>Archaea</taxon>
        <taxon>Methanobacteriati</taxon>
        <taxon>Methanobacteriota</taxon>
        <taxon>Stenosarchaea group</taxon>
        <taxon>Halobacteria</taxon>
        <taxon>Halobacteriales</taxon>
        <taxon>Haladaptataceae</taxon>
        <taxon>Halorussus</taxon>
    </lineage>
</organism>
<dbReference type="EMBL" id="JBHSZH010000005">
    <property type="protein sequence ID" value="MFC7079748.1"/>
    <property type="molecule type" value="Genomic_DNA"/>
</dbReference>
<reference evidence="3 4" key="1">
    <citation type="journal article" date="2019" name="Int. J. Syst. Evol. Microbiol.">
        <title>The Global Catalogue of Microorganisms (GCM) 10K type strain sequencing project: providing services to taxonomists for standard genome sequencing and annotation.</title>
        <authorList>
            <consortium name="The Broad Institute Genomics Platform"/>
            <consortium name="The Broad Institute Genome Sequencing Center for Infectious Disease"/>
            <person name="Wu L."/>
            <person name="Ma J."/>
        </authorList>
    </citation>
    <scope>NUCLEOTIDE SEQUENCE [LARGE SCALE GENOMIC DNA]</scope>
    <source>
        <strain evidence="3 4">DT72</strain>
    </source>
</reference>
<comment type="caution">
    <text evidence="3">The sequence shown here is derived from an EMBL/GenBank/DDBJ whole genome shotgun (WGS) entry which is preliminary data.</text>
</comment>
<sequence length="85" mass="9143">MQKNVGGFDRTVRLILGPVLLVVVLAWLLGAIALELWLAAVALLVGAILTVTGLTQKCPANSLLGMNTFRREGETEDERPAETAR</sequence>
<gene>
    <name evidence="3" type="ORF">ACFQJ6_05915</name>
</gene>
<dbReference type="AlphaFoldDB" id="A0ABD5WKV9"/>
<evidence type="ECO:0000313" key="4">
    <source>
        <dbReference type="Proteomes" id="UP001596407"/>
    </source>
</evidence>
<keyword evidence="1" id="KW-0472">Membrane</keyword>
<dbReference type="Proteomes" id="UP001596407">
    <property type="component" value="Unassembled WGS sequence"/>
</dbReference>
<evidence type="ECO:0000256" key="1">
    <source>
        <dbReference type="SAM" id="Phobius"/>
    </source>
</evidence>
<evidence type="ECO:0000259" key="2">
    <source>
        <dbReference type="Pfam" id="PF11127"/>
    </source>
</evidence>
<proteinExistence type="predicted"/>
<evidence type="ECO:0000313" key="3">
    <source>
        <dbReference type="EMBL" id="MFC7079748.1"/>
    </source>
</evidence>
<feature type="domain" description="Inner membrane protein YgaP-like transmembrane" evidence="2">
    <location>
        <begin position="1"/>
        <end position="69"/>
    </location>
</feature>
<feature type="transmembrane region" description="Helical" evidence="1">
    <location>
        <begin position="36"/>
        <end position="54"/>
    </location>
</feature>
<keyword evidence="1" id="KW-1133">Transmembrane helix</keyword>
<keyword evidence="1" id="KW-0812">Transmembrane</keyword>
<dbReference type="GeneID" id="79303731"/>
<dbReference type="RefSeq" id="WP_276279170.1">
    <property type="nucleotide sequence ID" value="NZ_CP119809.1"/>
</dbReference>
<dbReference type="Gene3D" id="6.10.140.1340">
    <property type="match status" value="1"/>
</dbReference>
<protein>
    <submittedName>
        <fullName evidence="3">DUF2892 domain-containing protein</fullName>
    </submittedName>
</protein>
<accession>A0ABD5WKV9</accession>
<dbReference type="Pfam" id="PF11127">
    <property type="entry name" value="YgaP-like_TM"/>
    <property type="match status" value="1"/>
</dbReference>
<name>A0ABD5WKV9_9EURY</name>
<feature type="transmembrane region" description="Helical" evidence="1">
    <location>
        <begin position="12"/>
        <end position="30"/>
    </location>
</feature>
<dbReference type="InterPro" id="IPR021309">
    <property type="entry name" value="YgaP-like_TM"/>
</dbReference>